<gene>
    <name evidence="12" type="ORF">QBC38DRAFT_186112</name>
</gene>
<dbReference type="GO" id="GO:0005634">
    <property type="term" value="C:nucleus"/>
    <property type="evidence" value="ECO:0007669"/>
    <property type="project" value="UniProtKB-SubCell"/>
</dbReference>
<accession>A0AAN7H323</accession>
<feature type="region of interest" description="Disordered" evidence="9">
    <location>
        <begin position="480"/>
        <end position="514"/>
    </location>
</feature>
<keyword evidence="3" id="KW-0547">Nucleotide-binding</keyword>
<dbReference type="PROSITE" id="PS51192">
    <property type="entry name" value="HELICASE_ATP_BIND_1"/>
    <property type="match status" value="1"/>
</dbReference>
<keyword evidence="8" id="KW-0539">Nucleus</keyword>
<keyword evidence="5" id="KW-0347">Helicase</keyword>
<dbReference type="PANTHER" id="PTHR45797:SF1">
    <property type="entry name" value="HELICASE ARIP4"/>
    <property type="match status" value="1"/>
</dbReference>
<feature type="region of interest" description="Disordered" evidence="9">
    <location>
        <begin position="1812"/>
        <end position="1867"/>
    </location>
</feature>
<dbReference type="GO" id="GO:0003677">
    <property type="term" value="F:DNA binding"/>
    <property type="evidence" value="ECO:0007669"/>
    <property type="project" value="UniProtKB-KW"/>
</dbReference>
<feature type="compositionally biased region" description="Polar residues" evidence="9">
    <location>
        <begin position="755"/>
        <end position="771"/>
    </location>
</feature>
<protein>
    <submittedName>
        <fullName evidence="12">Uncharacterized protein</fullName>
    </submittedName>
</protein>
<organism evidence="12 13">
    <name type="scientific">Podospora fimiseda</name>
    <dbReference type="NCBI Taxonomy" id="252190"/>
    <lineage>
        <taxon>Eukaryota</taxon>
        <taxon>Fungi</taxon>
        <taxon>Dikarya</taxon>
        <taxon>Ascomycota</taxon>
        <taxon>Pezizomycotina</taxon>
        <taxon>Sordariomycetes</taxon>
        <taxon>Sordariomycetidae</taxon>
        <taxon>Sordariales</taxon>
        <taxon>Podosporaceae</taxon>
        <taxon>Podospora</taxon>
    </lineage>
</organism>
<keyword evidence="13" id="KW-1185">Reference proteome</keyword>
<dbReference type="InterPro" id="IPR044574">
    <property type="entry name" value="ARIP4-like"/>
</dbReference>
<dbReference type="CDD" id="cd18793">
    <property type="entry name" value="SF2_C_SNF"/>
    <property type="match status" value="1"/>
</dbReference>
<comment type="caution">
    <text evidence="12">The sequence shown here is derived from an EMBL/GenBank/DDBJ whole genome shotgun (WGS) entry which is preliminary data.</text>
</comment>
<feature type="compositionally biased region" description="Polar residues" evidence="9">
    <location>
        <begin position="199"/>
        <end position="215"/>
    </location>
</feature>
<evidence type="ECO:0000256" key="6">
    <source>
        <dbReference type="ARBA" id="ARBA00022840"/>
    </source>
</evidence>
<evidence type="ECO:0000259" key="11">
    <source>
        <dbReference type="PROSITE" id="PS51194"/>
    </source>
</evidence>
<dbReference type="InterPro" id="IPR056026">
    <property type="entry name" value="DUF7607"/>
</dbReference>
<feature type="compositionally biased region" description="Acidic residues" evidence="9">
    <location>
        <begin position="503"/>
        <end position="514"/>
    </location>
</feature>
<sequence length="1867" mass="208519">MAESDPNDPFNWDEDRLLQEFCTPNRTWTPPPGLKFPEPNALRTKLIECAIDGNSLLTCTEEYNYKELWENLGIKKLPHQVFLKKVIRVLQNASPAYQQHRLQLGLVTKSDDDRPEDGSPAVKSELCTHSDVAGSSSSLGQSALAPAALSSAPQPPVISQGVISPALSSAALPDQPVVQSVEQPGIEQSPQAFRESCTAPPTHQSTEPESPIQESPSKKRRIAPITISEGPVHVVPLFAPTEGDRFLEGTVEGILESDDTSGFLGSATLFPDKILEPAPATFADQIERQISQGPRSLPPGRRLQVWKAMKKYLLVDRLAIDMVEEEDDDESVLPLLDSDEEFDEETKREMERDRLEDEAVKERMEANRKHLTKEEINQVLNDVIRELEARWHAEKKPKYELKANKLWRDARRSPYREAYLQSLKTRQTELNGRLSKIVEEFTVSDWSRAESLSKRAPDALELTVFDRLYQHWLINVLENPREPPKPEALPRLARQAKRKRDLGDDEEILSSGSEDDLDAFIDDSAVEVDEPVSNDAMDIDIPAPGDETDIKIENEKNLALATSQNLSQNSQDSDIEELPANPFKEYERLDEADLPGFDTKEDLDRIVEIGLDYWAWAKDADRLVVAALNEWIRAKRYKVLQAVNSRETHDEVWEEYIEPVLEQIKIRQDNTPPTISSAHRLGQMFDVYTRVSMHRQDVKLTWITWTKLKRFRNTHFPRFVDLLRRVSPLFEDTTPPPSALQTPRKPNLPRIKLVNTPSKEPGSQNGESSQLAVLETDVADGPPTVEGVKMAPESQDPADVDGFSDDGSVNGDQETPFKKRRRRKPVNEEARRMRIATLEQSKEFDRRREMLKQNLATGIVPSDKTRLIVNETKEEDQPLIFINDHIGSRIKDHQIDGVRFMWNHVVVNFSAQQGCLLAHTMGLGKTMQVITLLVVIAEASASDDPLIREQIPEKLRTSKTMILCPAGLVDNWTDELYMWAPENALGDLWVVNSTYSEQQRETTVKNWVSKGGILIIGYPMFTTMGQKSEEMEKLLKETPNLVVADEAHYMKNQDSQRAQATANFSTPSRIALTGSPLTNNVSDYYAMINWVAPNYLGPSREFNANFAAPIKEGLYADSIPPAKRRARKLLHVLKETVGPKMHRKDADVLHNALPAKKEFIITLPLTDLQRRLYEEYIHCVNDTRVSGSMTSESQAKVWSMVAKLGLVLAHPKIFKMVAEAKKTGPDRKGAGKSEDEFDIPQDLLSGLLKQVADRDIDNPVHSYKILALLKILAACKEKGDKVLIFSQSIPTLNYLESLFRLQKLGYLRLDGKTPIAARQGATKKFNNTKGIDIYLISTKAGGVGLNIFGANRVVIFDFKYTPADEQQAIGRAYRLGQTKPVYVYWLFVGGTFEEIIHNSGVFKTQLASRVVDKKNPTPWATRVKEYFAPPRDLEREDLTRAFCQDDVLDALLKSQDVGKEICKITSTETFEREENFELTTDEQRDAEQEIKMFQLRSQDPEEYQRQMAARRKFDQAMAPPSMYMHQATQAALALPSVIQSTAAGLTVNSAIQQTPAAPTVHSASQPNPTGVPSPQATSMLPGLRPHAISLPSPTQSAGGPALTNQVIQPIMGAGTFLRKAPSQATSSSLATPNPPLASFTPIAASCPLAASAPPPVPIALRSPSAPLQSTPSPSGTLLHVQAGYEHLLTTFERLRSQGYKVPKKPEEVANVIVNHAMRSHPGGLPLPVRDQLRHFNRLAMNHRFSEALLAGFINPQAIIDLNREELGRVSELLDNYPEAEYREMVWKIEPQPPFGDISNLNLGTGSGVVVKAEKKARKSGGSTTESGQGRRVSSGSRRGGQSATVRRPPPLLRAGDSAESPMVIDDD</sequence>
<proteinExistence type="inferred from homology"/>
<dbReference type="InterPro" id="IPR038718">
    <property type="entry name" value="SNF2-like_sf"/>
</dbReference>
<dbReference type="GO" id="GO:0005524">
    <property type="term" value="F:ATP binding"/>
    <property type="evidence" value="ECO:0007669"/>
    <property type="project" value="UniProtKB-KW"/>
</dbReference>
<keyword evidence="7" id="KW-0238">DNA-binding</keyword>
<dbReference type="Proteomes" id="UP001301958">
    <property type="component" value="Unassembled WGS sequence"/>
</dbReference>
<dbReference type="InterPro" id="IPR000330">
    <property type="entry name" value="SNF2_N"/>
</dbReference>
<dbReference type="SMART" id="SM00490">
    <property type="entry name" value="HELICc"/>
    <property type="match status" value="1"/>
</dbReference>
<dbReference type="SMART" id="SM00487">
    <property type="entry name" value="DEXDc"/>
    <property type="match status" value="1"/>
</dbReference>
<dbReference type="CDD" id="cd18007">
    <property type="entry name" value="DEXHc_ATRX-like"/>
    <property type="match status" value="1"/>
</dbReference>
<dbReference type="Pfam" id="PF00176">
    <property type="entry name" value="SNF2-rel_dom"/>
    <property type="match status" value="1"/>
</dbReference>
<dbReference type="Pfam" id="PF24580">
    <property type="entry name" value="DUF7607"/>
    <property type="match status" value="1"/>
</dbReference>
<dbReference type="PANTHER" id="PTHR45797">
    <property type="entry name" value="RAD54-LIKE"/>
    <property type="match status" value="1"/>
</dbReference>
<feature type="region of interest" description="Disordered" evidence="9">
    <location>
        <begin position="1556"/>
        <end position="1577"/>
    </location>
</feature>
<evidence type="ECO:0000256" key="5">
    <source>
        <dbReference type="ARBA" id="ARBA00022806"/>
    </source>
</evidence>
<dbReference type="GO" id="GO:0004386">
    <property type="term" value="F:helicase activity"/>
    <property type="evidence" value="ECO:0007669"/>
    <property type="project" value="UniProtKB-KW"/>
</dbReference>
<dbReference type="EMBL" id="MU865328">
    <property type="protein sequence ID" value="KAK4227720.1"/>
    <property type="molecule type" value="Genomic_DNA"/>
</dbReference>
<dbReference type="Gene3D" id="3.40.50.300">
    <property type="entry name" value="P-loop containing nucleotide triphosphate hydrolases"/>
    <property type="match status" value="1"/>
</dbReference>
<dbReference type="Gene3D" id="3.40.50.10810">
    <property type="entry name" value="Tandem AAA-ATPase domain"/>
    <property type="match status" value="1"/>
</dbReference>
<evidence type="ECO:0000313" key="13">
    <source>
        <dbReference type="Proteomes" id="UP001301958"/>
    </source>
</evidence>
<keyword evidence="6" id="KW-0067">ATP-binding</keyword>
<comment type="subcellular location">
    <subcellularLocation>
        <location evidence="1">Nucleus</location>
    </subcellularLocation>
</comment>
<comment type="similarity">
    <text evidence="2">Belongs to the SNF2/RAD54 helicase family.</text>
</comment>
<name>A0AAN7H323_9PEZI</name>
<dbReference type="InterPro" id="IPR049730">
    <property type="entry name" value="SNF2/RAD54-like_C"/>
</dbReference>
<feature type="region of interest" description="Disordered" evidence="9">
    <location>
        <begin position="730"/>
        <end position="829"/>
    </location>
</feature>
<evidence type="ECO:0000256" key="4">
    <source>
        <dbReference type="ARBA" id="ARBA00022801"/>
    </source>
</evidence>
<dbReference type="SUPFAM" id="SSF52540">
    <property type="entry name" value="P-loop containing nucleoside triphosphate hydrolases"/>
    <property type="match status" value="2"/>
</dbReference>
<dbReference type="InterPro" id="IPR001650">
    <property type="entry name" value="Helicase_C-like"/>
</dbReference>
<dbReference type="Pfam" id="PF00271">
    <property type="entry name" value="Helicase_C"/>
    <property type="match status" value="1"/>
</dbReference>
<reference evidence="12" key="2">
    <citation type="submission" date="2023-05" db="EMBL/GenBank/DDBJ databases">
        <authorList>
            <consortium name="Lawrence Berkeley National Laboratory"/>
            <person name="Steindorff A."/>
            <person name="Hensen N."/>
            <person name="Bonometti L."/>
            <person name="Westerberg I."/>
            <person name="Brannstrom I.O."/>
            <person name="Guillou S."/>
            <person name="Cros-Aarteil S."/>
            <person name="Calhoun S."/>
            <person name="Haridas S."/>
            <person name="Kuo A."/>
            <person name="Mondo S."/>
            <person name="Pangilinan J."/>
            <person name="Riley R."/>
            <person name="Labutti K."/>
            <person name="Andreopoulos B."/>
            <person name="Lipzen A."/>
            <person name="Chen C."/>
            <person name="Yanf M."/>
            <person name="Daum C."/>
            <person name="Ng V."/>
            <person name="Clum A."/>
            <person name="Ohm R."/>
            <person name="Martin F."/>
            <person name="Silar P."/>
            <person name="Natvig D."/>
            <person name="Lalanne C."/>
            <person name="Gautier V."/>
            <person name="Ament-Velasquez S.L."/>
            <person name="Kruys A."/>
            <person name="Hutchinson M.I."/>
            <person name="Powell A.J."/>
            <person name="Barry K."/>
            <person name="Miller A.N."/>
            <person name="Grigoriev I.V."/>
            <person name="Debuchy R."/>
            <person name="Gladieux P."/>
            <person name="Thoren M.H."/>
            <person name="Johannesson H."/>
        </authorList>
    </citation>
    <scope>NUCLEOTIDE SEQUENCE</scope>
    <source>
        <strain evidence="12">CBS 990.96</strain>
    </source>
</reference>
<reference evidence="12" key="1">
    <citation type="journal article" date="2023" name="Mol. Phylogenet. Evol.">
        <title>Genome-scale phylogeny and comparative genomics of the fungal order Sordariales.</title>
        <authorList>
            <person name="Hensen N."/>
            <person name="Bonometti L."/>
            <person name="Westerberg I."/>
            <person name="Brannstrom I.O."/>
            <person name="Guillou S."/>
            <person name="Cros-Aarteil S."/>
            <person name="Calhoun S."/>
            <person name="Haridas S."/>
            <person name="Kuo A."/>
            <person name="Mondo S."/>
            <person name="Pangilinan J."/>
            <person name="Riley R."/>
            <person name="LaButti K."/>
            <person name="Andreopoulos B."/>
            <person name="Lipzen A."/>
            <person name="Chen C."/>
            <person name="Yan M."/>
            <person name="Daum C."/>
            <person name="Ng V."/>
            <person name="Clum A."/>
            <person name="Steindorff A."/>
            <person name="Ohm R.A."/>
            <person name="Martin F."/>
            <person name="Silar P."/>
            <person name="Natvig D.O."/>
            <person name="Lalanne C."/>
            <person name="Gautier V."/>
            <person name="Ament-Velasquez S.L."/>
            <person name="Kruys A."/>
            <person name="Hutchinson M.I."/>
            <person name="Powell A.J."/>
            <person name="Barry K."/>
            <person name="Miller A.N."/>
            <person name="Grigoriev I.V."/>
            <person name="Debuchy R."/>
            <person name="Gladieux P."/>
            <person name="Hiltunen Thoren M."/>
            <person name="Johannesson H."/>
        </authorList>
    </citation>
    <scope>NUCLEOTIDE SEQUENCE</scope>
    <source>
        <strain evidence="12">CBS 990.96</strain>
    </source>
</reference>
<feature type="domain" description="Helicase ATP-binding" evidence="10">
    <location>
        <begin position="906"/>
        <end position="1094"/>
    </location>
</feature>
<evidence type="ECO:0000256" key="8">
    <source>
        <dbReference type="ARBA" id="ARBA00023242"/>
    </source>
</evidence>
<dbReference type="InterPro" id="IPR027417">
    <property type="entry name" value="P-loop_NTPase"/>
</dbReference>
<evidence type="ECO:0000256" key="9">
    <source>
        <dbReference type="SAM" id="MobiDB-lite"/>
    </source>
</evidence>
<feature type="compositionally biased region" description="Low complexity" evidence="9">
    <location>
        <begin position="1826"/>
        <end position="1842"/>
    </location>
</feature>
<evidence type="ECO:0000256" key="1">
    <source>
        <dbReference type="ARBA" id="ARBA00004123"/>
    </source>
</evidence>
<evidence type="ECO:0000256" key="3">
    <source>
        <dbReference type="ARBA" id="ARBA00022741"/>
    </source>
</evidence>
<evidence type="ECO:0000259" key="10">
    <source>
        <dbReference type="PROSITE" id="PS51192"/>
    </source>
</evidence>
<evidence type="ECO:0000313" key="12">
    <source>
        <dbReference type="EMBL" id="KAK4227720.1"/>
    </source>
</evidence>
<evidence type="ECO:0000256" key="2">
    <source>
        <dbReference type="ARBA" id="ARBA00007025"/>
    </source>
</evidence>
<dbReference type="InterPro" id="IPR014001">
    <property type="entry name" value="Helicase_ATP-bd"/>
</dbReference>
<dbReference type="PROSITE" id="PS51194">
    <property type="entry name" value="HELICASE_CTER"/>
    <property type="match status" value="1"/>
</dbReference>
<feature type="domain" description="Helicase C-terminal" evidence="11">
    <location>
        <begin position="1267"/>
        <end position="1417"/>
    </location>
</feature>
<feature type="region of interest" description="Disordered" evidence="9">
    <location>
        <begin position="189"/>
        <end position="219"/>
    </location>
</feature>
<feature type="region of interest" description="Disordered" evidence="9">
    <location>
        <begin position="107"/>
        <end position="138"/>
    </location>
</feature>
<dbReference type="GO" id="GO:0016887">
    <property type="term" value="F:ATP hydrolysis activity"/>
    <property type="evidence" value="ECO:0007669"/>
    <property type="project" value="InterPro"/>
</dbReference>
<keyword evidence="4" id="KW-0378">Hydrolase</keyword>
<evidence type="ECO:0000256" key="7">
    <source>
        <dbReference type="ARBA" id="ARBA00023125"/>
    </source>
</evidence>